<feature type="transmembrane region" description="Helical" evidence="6">
    <location>
        <begin position="204"/>
        <end position="223"/>
    </location>
</feature>
<evidence type="ECO:0000259" key="7">
    <source>
        <dbReference type="PROSITE" id="PS50883"/>
    </source>
</evidence>
<dbReference type="SUPFAM" id="SSF141868">
    <property type="entry name" value="EAL domain-like"/>
    <property type="match status" value="1"/>
</dbReference>
<evidence type="ECO:0000256" key="6">
    <source>
        <dbReference type="SAM" id="Phobius"/>
    </source>
</evidence>
<reference evidence="9 10" key="1">
    <citation type="submission" date="2017-01" db="EMBL/GenBank/DDBJ databases">
        <title>Genome Analysis of Deinococcus marmoris KOPRI26562.</title>
        <authorList>
            <person name="Kim J.H."/>
            <person name="Oh H.-M."/>
        </authorList>
    </citation>
    <scope>NUCLEOTIDE SEQUENCE [LARGE SCALE GENOMIC DNA]</scope>
    <source>
        <strain evidence="9 10">KOPRI26562</strain>
    </source>
</reference>
<dbReference type="Gene3D" id="3.30.70.270">
    <property type="match status" value="1"/>
</dbReference>
<dbReference type="Proteomes" id="UP000186607">
    <property type="component" value="Unassembled WGS sequence"/>
</dbReference>
<accession>A0A1U7NZG4</accession>
<comment type="caution">
    <text evidence="9">The sequence shown here is derived from an EMBL/GenBank/DDBJ whole genome shotgun (WGS) entry which is preliminary data.</text>
</comment>
<keyword evidence="3 6" id="KW-0812">Transmembrane</keyword>
<dbReference type="InterPro" id="IPR043128">
    <property type="entry name" value="Rev_trsase/Diguanyl_cyclase"/>
</dbReference>
<dbReference type="InterPro" id="IPR029787">
    <property type="entry name" value="Nucleotide_cyclase"/>
</dbReference>
<dbReference type="eggNOG" id="COG5001">
    <property type="taxonomic scope" value="Bacteria"/>
</dbReference>
<name>A0A1U7NZG4_9DEIO</name>
<feature type="transmembrane region" description="Helical" evidence="6">
    <location>
        <begin position="253"/>
        <end position="272"/>
    </location>
</feature>
<keyword evidence="4 6" id="KW-1133">Transmembrane helix</keyword>
<dbReference type="Pfam" id="PF05231">
    <property type="entry name" value="MASE1"/>
    <property type="match status" value="1"/>
</dbReference>
<feature type="domain" description="GGDEF" evidence="8">
    <location>
        <begin position="341"/>
        <end position="482"/>
    </location>
</feature>
<dbReference type="SUPFAM" id="SSF55073">
    <property type="entry name" value="Nucleotide cyclase"/>
    <property type="match status" value="1"/>
</dbReference>
<dbReference type="InterPro" id="IPR001633">
    <property type="entry name" value="EAL_dom"/>
</dbReference>
<dbReference type="EMBL" id="MSTI01000068">
    <property type="protein sequence ID" value="OLV18312.1"/>
    <property type="molecule type" value="Genomic_DNA"/>
</dbReference>
<dbReference type="GO" id="GO:0005886">
    <property type="term" value="C:plasma membrane"/>
    <property type="evidence" value="ECO:0007669"/>
    <property type="project" value="UniProtKB-SubCell"/>
</dbReference>
<dbReference type="CDD" id="cd01949">
    <property type="entry name" value="GGDEF"/>
    <property type="match status" value="1"/>
</dbReference>
<comment type="subcellular location">
    <subcellularLocation>
        <location evidence="1">Cell membrane</location>
        <topology evidence="1">Multi-pass membrane protein</topology>
    </subcellularLocation>
</comment>
<feature type="transmembrane region" description="Helical" evidence="6">
    <location>
        <begin position="77"/>
        <end position="99"/>
    </location>
</feature>
<organism evidence="9 10">
    <name type="scientific">Deinococcus marmoris</name>
    <dbReference type="NCBI Taxonomy" id="249408"/>
    <lineage>
        <taxon>Bacteria</taxon>
        <taxon>Thermotogati</taxon>
        <taxon>Deinococcota</taxon>
        <taxon>Deinococci</taxon>
        <taxon>Deinococcales</taxon>
        <taxon>Deinococcaceae</taxon>
        <taxon>Deinococcus</taxon>
    </lineage>
</organism>
<evidence type="ECO:0000256" key="5">
    <source>
        <dbReference type="ARBA" id="ARBA00023136"/>
    </source>
</evidence>
<dbReference type="InterPro" id="IPR007895">
    <property type="entry name" value="MASE1"/>
</dbReference>
<proteinExistence type="predicted"/>
<feature type="transmembrane region" description="Helical" evidence="6">
    <location>
        <begin position="37"/>
        <end position="57"/>
    </location>
</feature>
<feature type="transmembrane region" description="Helical" evidence="6">
    <location>
        <begin position="111"/>
        <end position="135"/>
    </location>
</feature>
<evidence type="ECO:0000256" key="1">
    <source>
        <dbReference type="ARBA" id="ARBA00004651"/>
    </source>
</evidence>
<evidence type="ECO:0000313" key="10">
    <source>
        <dbReference type="Proteomes" id="UP000186607"/>
    </source>
</evidence>
<dbReference type="InterPro" id="IPR000160">
    <property type="entry name" value="GGDEF_dom"/>
</dbReference>
<dbReference type="InterPro" id="IPR035919">
    <property type="entry name" value="EAL_sf"/>
</dbReference>
<evidence type="ECO:0000313" key="9">
    <source>
        <dbReference type="EMBL" id="OLV18312.1"/>
    </source>
</evidence>
<dbReference type="Pfam" id="PF00563">
    <property type="entry name" value="EAL"/>
    <property type="match status" value="1"/>
</dbReference>
<dbReference type="PROSITE" id="PS50883">
    <property type="entry name" value="EAL"/>
    <property type="match status" value="1"/>
</dbReference>
<evidence type="ECO:0000259" key="8">
    <source>
        <dbReference type="PROSITE" id="PS50887"/>
    </source>
</evidence>
<dbReference type="SMART" id="SM00052">
    <property type="entry name" value="EAL"/>
    <property type="match status" value="1"/>
</dbReference>
<evidence type="ECO:0000256" key="2">
    <source>
        <dbReference type="ARBA" id="ARBA00022475"/>
    </source>
</evidence>
<evidence type="ECO:0000256" key="3">
    <source>
        <dbReference type="ARBA" id="ARBA00022692"/>
    </source>
</evidence>
<dbReference type="PANTHER" id="PTHR44757:SF2">
    <property type="entry name" value="BIOFILM ARCHITECTURE MAINTENANCE PROTEIN MBAA"/>
    <property type="match status" value="1"/>
</dbReference>
<dbReference type="OrthoDB" id="9759607at2"/>
<feature type="transmembrane region" description="Helical" evidence="6">
    <location>
        <begin position="6"/>
        <end position="25"/>
    </location>
</feature>
<dbReference type="Gene3D" id="3.20.20.450">
    <property type="entry name" value="EAL domain"/>
    <property type="match status" value="1"/>
</dbReference>
<gene>
    <name evidence="9" type="ORF">BOO71_0006031</name>
</gene>
<feature type="domain" description="EAL" evidence="7">
    <location>
        <begin position="491"/>
        <end position="746"/>
    </location>
</feature>
<dbReference type="NCBIfam" id="TIGR00254">
    <property type="entry name" value="GGDEF"/>
    <property type="match status" value="1"/>
</dbReference>
<feature type="transmembrane region" description="Helical" evidence="6">
    <location>
        <begin position="155"/>
        <end position="174"/>
    </location>
</feature>
<dbReference type="SMART" id="SM00267">
    <property type="entry name" value="GGDEF"/>
    <property type="match status" value="1"/>
</dbReference>
<sequence length="766" mass="81745">MLNLWFRPVLIGVVYLLAWYGLDVASQQFATSPEVTVWYPAVGLDVVLLLVFGLRFWPLLILSRLVHTFFVVDTLPFWPLLGYIVMTVAATVAAAYMLLRSLHIDPRLPRLRDVALFVTVAMLGAPMVMSALQVFNLTVAGLLPASKGLTLTLQLWAGSATGVGLLAPPLLLWLGRWPGLWSSAPAQAPAFPPETRPKSEVWPWARDAAVAAVLVVAAVWAGYGGPRGTTLNYSYALFIPVLWIATRHGFAPAAVCVLALNVGVALLTGGQIAETSGLALQFGLVTVTVSGLLLGAVIRERQHLSARLAYLALHDPLTGLGNRRLFGERVARALEASPAPNSLAVLLMDFDNFKAINDSLGHSAGDQVLILTGQRLQAGVRPGDTVARLGGDEFAVLLCDLPGSQHASEAADRLLRALEPTISVQGLELQVRASLGIALYDDLGGDLEGGTPLDGGTLLRNADVALYHAKAHSRGRAQVFDAAMHREVLDRLELETELRAAIGSGALEVHYQPVVDLDSGHLRGFEALVRWPHPTRGLLSPEAFIPLAEDTGLIVPLDRWTLRTAAHEAATWPALPGRTAPALGVNLTAAQMHLPGLVAEVRGVLGSSGLAPERLTLELTENVLMNDRNTTLDTMRTLRELGVGLALDDFGTGYSSLSYLRQFPISDLKVDRSFIADLDGGHTGTALVRAVSELGQALGLTSVAEGIETPEQFAQVRALGFTLAQGFYISPPLEAAAARALAQQAGPLVVMEPPPTVETKADTDSV</sequence>
<dbReference type="Pfam" id="PF00990">
    <property type="entry name" value="GGDEF"/>
    <property type="match status" value="1"/>
</dbReference>
<evidence type="ECO:0000256" key="4">
    <source>
        <dbReference type="ARBA" id="ARBA00022989"/>
    </source>
</evidence>
<dbReference type="RefSeq" id="WP_075832011.1">
    <property type="nucleotide sequence ID" value="NZ_MSTI01000068.1"/>
</dbReference>
<feature type="transmembrane region" description="Helical" evidence="6">
    <location>
        <begin position="278"/>
        <end position="298"/>
    </location>
</feature>
<dbReference type="AlphaFoldDB" id="A0A1U7NZG4"/>
<dbReference type="PANTHER" id="PTHR44757">
    <property type="entry name" value="DIGUANYLATE CYCLASE DGCP"/>
    <property type="match status" value="1"/>
</dbReference>
<dbReference type="STRING" id="249408.BOO71_0006031"/>
<dbReference type="CDD" id="cd01948">
    <property type="entry name" value="EAL"/>
    <property type="match status" value="1"/>
</dbReference>
<keyword evidence="2" id="KW-1003">Cell membrane</keyword>
<keyword evidence="5 6" id="KW-0472">Membrane</keyword>
<keyword evidence="10" id="KW-1185">Reference proteome</keyword>
<dbReference type="InterPro" id="IPR052155">
    <property type="entry name" value="Biofilm_reg_signaling"/>
</dbReference>
<protein>
    <submittedName>
        <fullName evidence="9">Diguanylate cyclase/phosphodiesterase (GGDEF &amp; EAL domains) with PAS/PAC sensor(S)</fullName>
    </submittedName>
</protein>
<dbReference type="PROSITE" id="PS50887">
    <property type="entry name" value="GGDEF"/>
    <property type="match status" value="1"/>
</dbReference>